<dbReference type="KEGG" id="gmh:115531289"/>
<organism evidence="1 2">
    <name type="scientific">Gadus morhua</name>
    <name type="common">Atlantic cod</name>
    <dbReference type="NCBI Taxonomy" id="8049"/>
    <lineage>
        <taxon>Eukaryota</taxon>
        <taxon>Metazoa</taxon>
        <taxon>Chordata</taxon>
        <taxon>Craniata</taxon>
        <taxon>Vertebrata</taxon>
        <taxon>Euteleostomi</taxon>
        <taxon>Actinopterygii</taxon>
        <taxon>Neopterygii</taxon>
        <taxon>Teleostei</taxon>
        <taxon>Neoteleostei</taxon>
        <taxon>Acanthomorphata</taxon>
        <taxon>Zeiogadaria</taxon>
        <taxon>Gadariae</taxon>
        <taxon>Gadiformes</taxon>
        <taxon>Gadoidei</taxon>
        <taxon>Gadidae</taxon>
        <taxon>Gadus</taxon>
    </lineage>
</organism>
<dbReference type="GeneID" id="115531289"/>
<proteinExistence type="predicted"/>
<dbReference type="Proteomes" id="UP000694546">
    <property type="component" value="Chromosome 18"/>
</dbReference>
<dbReference type="OMA" id="QERMRCP"/>
<dbReference type="AlphaFoldDB" id="A0A8C5A6H7"/>
<keyword evidence="2" id="KW-1185">Reference proteome</keyword>
<gene>
    <name evidence="1" type="primary">NDUFAF8</name>
    <name evidence="1" type="synonym">ndufaf8</name>
</gene>
<dbReference type="Ensembl" id="ENSGMOT00000068195.1">
    <property type="protein sequence ID" value="ENSGMOP00000026390.1"/>
    <property type="gene ID" value="ENSGMOG00000027123.1"/>
</dbReference>
<evidence type="ECO:0000313" key="2">
    <source>
        <dbReference type="Proteomes" id="UP000694546"/>
    </source>
</evidence>
<dbReference type="OrthoDB" id="3821113at2759"/>
<dbReference type="CTD" id="284184"/>
<dbReference type="InterPro" id="IPR034595">
    <property type="entry name" value="NDUFAF8"/>
</dbReference>
<dbReference type="GO" id="GO:0005739">
    <property type="term" value="C:mitochondrion"/>
    <property type="evidence" value="ECO:0007669"/>
    <property type="project" value="InterPro"/>
</dbReference>
<dbReference type="RefSeq" id="XP_030196315.1">
    <property type="nucleotide sequence ID" value="XM_030340455.1"/>
</dbReference>
<reference evidence="1" key="2">
    <citation type="submission" date="2025-09" db="UniProtKB">
        <authorList>
            <consortium name="Ensembl"/>
        </authorList>
    </citation>
    <scope>IDENTIFICATION</scope>
</reference>
<name>A0A8C5A6H7_GADMO</name>
<dbReference type="GO" id="GO:0032981">
    <property type="term" value="P:mitochondrial respiratory chain complex I assembly"/>
    <property type="evidence" value="ECO:0007669"/>
    <property type="project" value="InterPro"/>
</dbReference>
<accession>A0A8C5A6H7</accession>
<reference evidence="1" key="1">
    <citation type="submission" date="2025-08" db="UniProtKB">
        <authorList>
            <consortium name="Ensembl"/>
        </authorList>
    </citation>
    <scope>IDENTIFICATION</scope>
</reference>
<protein>
    <submittedName>
        <fullName evidence="1">NADH:ubiquinone oxidoreductase complex assembly factor 8</fullName>
    </submittedName>
</protein>
<dbReference type="GeneTree" id="ENSGT00520000061927"/>
<evidence type="ECO:0000313" key="1">
    <source>
        <dbReference type="Ensembl" id="ENSGMOP00000026390.1"/>
    </source>
</evidence>
<dbReference type="PANTHER" id="PTHR34561">
    <property type="entry name" value="NADH DEHYDROGENASE [UBIQUINONE] 1 ALPHA SUBCOMPLEX ASSEMBLY FACTOR 8"/>
    <property type="match status" value="1"/>
</dbReference>
<dbReference type="PANTHER" id="PTHR34561:SF1">
    <property type="entry name" value="NADH DEHYDROGENASE [UBIQUINONE] 1 ALPHA SUBCOMPLEX ASSEMBLY FACTOR 8"/>
    <property type="match status" value="1"/>
</dbReference>
<sequence>MSGTNVWTRSREKLRRFPEILAQCPGEASAYGKCVTATTIGKQELQKDLCVKEFQALKACFLNAAKKAAK</sequence>